<organism evidence="1 2">
    <name type="scientific">Candidatus Woesebacteria bacterium GW2011_GWC2_45_9</name>
    <dbReference type="NCBI Taxonomy" id="1618589"/>
    <lineage>
        <taxon>Bacteria</taxon>
        <taxon>Candidatus Woeseibacteriota</taxon>
    </lineage>
</organism>
<proteinExistence type="predicted"/>
<evidence type="ECO:0000313" key="1">
    <source>
        <dbReference type="EMBL" id="KKU16493.1"/>
    </source>
</evidence>
<name>A0A0G1QFF3_9BACT</name>
<comment type="caution">
    <text evidence="1">The sequence shown here is derived from an EMBL/GenBank/DDBJ whole genome shotgun (WGS) entry which is preliminary data.</text>
</comment>
<evidence type="ECO:0000313" key="2">
    <source>
        <dbReference type="Proteomes" id="UP000034922"/>
    </source>
</evidence>
<feature type="non-terminal residue" evidence="1">
    <location>
        <position position="36"/>
    </location>
</feature>
<reference evidence="1 2" key="1">
    <citation type="journal article" date="2015" name="Nature">
        <title>rRNA introns, odd ribosomes, and small enigmatic genomes across a large radiation of phyla.</title>
        <authorList>
            <person name="Brown C.T."/>
            <person name="Hug L.A."/>
            <person name="Thomas B.C."/>
            <person name="Sharon I."/>
            <person name="Castelle C.J."/>
            <person name="Singh A."/>
            <person name="Wilkins M.J."/>
            <person name="Williams K.H."/>
            <person name="Banfield J.F."/>
        </authorList>
    </citation>
    <scope>NUCLEOTIDE SEQUENCE [LARGE SCALE GENOMIC DNA]</scope>
</reference>
<accession>A0A0G1QFF3</accession>
<gene>
    <name evidence="1" type="ORF">UX25_C0031G0001</name>
</gene>
<protein>
    <submittedName>
        <fullName evidence="1">Uncharacterized protein</fullName>
    </submittedName>
</protein>
<dbReference type="EMBL" id="LCLM01000031">
    <property type="protein sequence ID" value="KKU16493.1"/>
    <property type="molecule type" value="Genomic_DNA"/>
</dbReference>
<dbReference type="AlphaFoldDB" id="A0A0G1QFF3"/>
<dbReference type="Proteomes" id="UP000034922">
    <property type="component" value="Unassembled WGS sequence"/>
</dbReference>
<sequence length="36" mass="3773">MVLGAIVIVVVGVLVVNYFKDRGSTIPGLSEENVGK</sequence>